<organism evidence="1">
    <name type="scientific">Anguilla anguilla</name>
    <name type="common">European freshwater eel</name>
    <name type="synonym">Muraena anguilla</name>
    <dbReference type="NCBI Taxonomy" id="7936"/>
    <lineage>
        <taxon>Eukaryota</taxon>
        <taxon>Metazoa</taxon>
        <taxon>Chordata</taxon>
        <taxon>Craniata</taxon>
        <taxon>Vertebrata</taxon>
        <taxon>Euteleostomi</taxon>
        <taxon>Actinopterygii</taxon>
        <taxon>Neopterygii</taxon>
        <taxon>Teleostei</taxon>
        <taxon>Anguilliformes</taxon>
        <taxon>Anguillidae</taxon>
        <taxon>Anguilla</taxon>
    </lineage>
</organism>
<proteinExistence type="predicted"/>
<reference evidence="1" key="2">
    <citation type="journal article" date="2015" name="Fish Shellfish Immunol.">
        <title>Early steps in the European eel (Anguilla anguilla)-Vibrio vulnificus interaction in the gills: Role of the RtxA13 toxin.</title>
        <authorList>
            <person name="Callol A."/>
            <person name="Pajuelo D."/>
            <person name="Ebbesson L."/>
            <person name="Teles M."/>
            <person name="MacKenzie S."/>
            <person name="Amaro C."/>
        </authorList>
    </citation>
    <scope>NUCLEOTIDE SEQUENCE</scope>
</reference>
<dbReference type="AlphaFoldDB" id="A0A0E9SZE0"/>
<evidence type="ECO:0000313" key="1">
    <source>
        <dbReference type="EMBL" id="JAH46632.1"/>
    </source>
</evidence>
<sequence length="20" mass="2471">MIPSQDLFIFLWECIRCGWL</sequence>
<reference evidence="1" key="1">
    <citation type="submission" date="2014-11" db="EMBL/GenBank/DDBJ databases">
        <authorList>
            <person name="Amaro Gonzalez C."/>
        </authorList>
    </citation>
    <scope>NUCLEOTIDE SEQUENCE</scope>
</reference>
<dbReference type="EMBL" id="GBXM01061945">
    <property type="protein sequence ID" value="JAH46632.1"/>
    <property type="molecule type" value="Transcribed_RNA"/>
</dbReference>
<accession>A0A0E9SZE0</accession>
<name>A0A0E9SZE0_ANGAN</name>
<protein>
    <submittedName>
        <fullName evidence="1">Uncharacterized protein</fullName>
    </submittedName>
</protein>